<keyword evidence="4 5" id="KW-0472">Membrane</keyword>
<dbReference type="Gene3D" id="3.90.550.10">
    <property type="entry name" value="Spore Coat Polysaccharide Biosynthesis Protein SpsA, Chain A"/>
    <property type="match status" value="1"/>
</dbReference>
<proteinExistence type="predicted"/>
<comment type="caution">
    <text evidence="7">The sequence shown here is derived from an EMBL/GenBank/DDBJ whole genome shotgun (WGS) entry which is preliminary data.</text>
</comment>
<comment type="subcellular location">
    <subcellularLocation>
        <location evidence="1">Membrane</location>
        <topology evidence="1">Multi-pass membrane protein</topology>
    </subcellularLocation>
</comment>
<dbReference type="AlphaFoldDB" id="A0A9D1KF39"/>
<evidence type="ECO:0000256" key="4">
    <source>
        <dbReference type="ARBA" id="ARBA00023136"/>
    </source>
</evidence>
<gene>
    <name evidence="7" type="ORF">IAB60_04080</name>
</gene>
<dbReference type="GO" id="GO:0016020">
    <property type="term" value="C:membrane"/>
    <property type="evidence" value="ECO:0007669"/>
    <property type="project" value="UniProtKB-SubCell"/>
</dbReference>
<feature type="domain" description="GtrA/DPMS transmembrane" evidence="6">
    <location>
        <begin position="53"/>
        <end position="140"/>
    </location>
</feature>
<sequence>FNPDERLRKIVERNCELDNMVIVVDDGSQESCRPIFEGLRENCVILHHEKNQGKGAANVGARILSGGWNYLLNCRLVFQEKQSVRTATDYGALAVLILLCNSLLLQGFSFGLGIPLYLAKILTEGTLFVISWLVQKKLIFKMKSGVCP</sequence>
<accession>A0A9D1KF39</accession>
<dbReference type="SUPFAM" id="SSF53448">
    <property type="entry name" value="Nucleotide-diphospho-sugar transferases"/>
    <property type="match status" value="1"/>
</dbReference>
<evidence type="ECO:0000256" key="1">
    <source>
        <dbReference type="ARBA" id="ARBA00004141"/>
    </source>
</evidence>
<feature type="transmembrane region" description="Helical" evidence="5">
    <location>
        <begin position="90"/>
        <end position="108"/>
    </location>
</feature>
<dbReference type="InterPro" id="IPR007267">
    <property type="entry name" value="GtrA_DPMS_TM"/>
</dbReference>
<name>A0A9D1KF39_9FIRM</name>
<feature type="transmembrane region" description="Helical" evidence="5">
    <location>
        <begin position="114"/>
        <end position="134"/>
    </location>
</feature>
<protein>
    <submittedName>
        <fullName evidence="7">GtrA family protein</fullName>
    </submittedName>
</protein>
<feature type="non-terminal residue" evidence="7">
    <location>
        <position position="1"/>
    </location>
</feature>
<evidence type="ECO:0000259" key="6">
    <source>
        <dbReference type="Pfam" id="PF04138"/>
    </source>
</evidence>
<evidence type="ECO:0000313" key="8">
    <source>
        <dbReference type="Proteomes" id="UP000886860"/>
    </source>
</evidence>
<dbReference type="InterPro" id="IPR029044">
    <property type="entry name" value="Nucleotide-diphossugar_trans"/>
</dbReference>
<dbReference type="Pfam" id="PF04138">
    <property type="entry name" value="GtrA_DPMS_TM"/>
    <property type="match status" value="1"/>
</dbReference>
<evidence type="ECO:0000313" key="7">
    <source>
        <dbReference type="EMBL" id="HIT41275.1"/>
    </source>
</evidence>
<keyword evidence="2 5" id="KW-0812">Transmembrane</keyword>
<reference evidence="7" key="2">
    <citation type="journal article" date="2021" name="PeerJ">
        <title>Extensive microbial diversity within the chicken gut microbiome revealed by metagenomics and culture.</title>
        <authorList>
            <person name="Gilroy R."/>
            <person name="Ravi A."/>
            <person name="Getino M."/>
            <person name="Pursley I."/>
            <person name="Horton D.L."/>
            <person name="Alikhan N.F."/>
            <person name="Baker D."/>
            <person name="Gharbi K."/>
            <person name="Hall N."/>
            <person name="Watson M."/>
            <person name="Adriaenssens E.M."/>
            <person name="Foster-Nyarko E."/>
            <person name="Jarju S."/>
            <person name="Secka A."/>
            <person name="Antonio M."/>
            <person name="Oren A."/>
            <person name="Chaudhuri R.R."/>
            <person name="La Ragione R."/>
            <person name="Hildebrand F."/>
            <person name="Pallen M.J."/>
        </authorList>
    </citation>
    <scope>NUCLEOTIDE SEQUENCE</scope>
    <source>
        <strain evidence="7">CHK123-3438</strain>
    </source>
</reference>
<dbReference type="EMBL" id="DVKS01000068">
    <property type="protein sequence ID" value="HIT41275.1"/>
    <property type="molecule type" value="Genomic_DNA"/>
</dbReference>
<organism evidence="7 8">
    <name type="scientific">Candidatus Caccovicinus merdipullorum</name>
    <dbReference type="NCBI Taxonomy" id="2840724"/>
    <lineage>
        <taxon>Bacteria</taxon>
        <taxon>Bacillati</taxon>
        <taxon>Bacillota</taxon>
        <taxon>Clostridia</taxon>
        <taxon>Eubacteriales</taxon>
        <taxon>Candidatus Caccovicinus</taxon>
    </lineage>
</organism>
<dbReference type="GO" id="GO:0000271">
    <property type="term" value="P:polysaccharide biosynthetic process"/>
    <property type="evidence" value="ECO:0007669"/>
    <property type="project" value="InterPro"/>
</dbReference>
<evidence type="ECO:0000256" key="3">
    <source>
        <dbReference type="ARBA" id="ARBA00022989"/>
    </source>
</evidence>
<evidence type="ECO:0000256" key="5">
    <source>
        <dbReference type="SAM" id="Phobius"/>
    </source>
</evidence>
<reference evidence="7" key="1">
    <citation type="submission" date="2020-10" db="EMBL/GenBank/DDBJ databases">
        <authorList>
            <person name="Gilroy R."/>
        </authorList>
    </citation>
    <scope>NUCLEOTIDE SEQUENCE</scope>
    <source>
        <strain evidence="7">CHK123-3438</strain>
    </source>
</reference>
<dbReference type="Proteomes" id="UP000886860">
    <property type="component" value="Unassembled WGS sequence"/>
</dbReference>
<keyword evidence="3 5" id="KW-1133">Transmembrane helix</keyword>
<evidence type="ECO:0000256" key="2">
    <source>
        <dbReference type="ARBA" id="ARBA00022692"/>
    </source>
</evidence>